<dbReference type="Pfam" id="PF14764">
    <property type="entry name" value="SPG48"/>
    <property type="match status" value="1"/>
</dbReference>
<proteinExistence type="predicted"/>
<dbReference type="WBParaSite" id="maker-uti_cns_0006228-snap-gene-0.4-mRNA-1">
    <property type="protein sequence ID" value="maker-uti_cns_0006228-snap-gene-0.4-mRNA-1"/>
    <property type="gene ID" value="maker-uti_cns_0006228-snap-gene-0.4"/>
</dbReference>
<dbReference type="PANTHER" id="PTHR46488">
    <property type="entry name" value="AP-5 COMPLEX SUBUNIT ZETA-1"/>
    <property type="match status" value="1"/>
</dbReference>
<name>A0A1I8HIW5_9PLAT</name>
<feature type="domain" description="AP-5 complex subunit zeta-1 C-terminal TPR" evidence="2">
    <location>
        <begin position="373"/>
        <end position="604"/>
    </location>
</feature>
<accession>A0A1I8HIW5</accession>
<keyword evidence="3" id="KW-1185">Reference proteome</keyword>
<dbReference type="Pfam" id="PF25154">
    <property type="entry name" value="TPR_AP5Z1_C"/>
    <property type="match status" value="1"/>
</dbReference>
<sequence length="614" mass="66982">DACRRQKQQQQASSLLLSDDRLHACLCALVDILRWPGRAWLSGEFGGGGGGSPASAVGGVSAASAAAVTEIDGQPVGQQVGQQFLTCAHQFPHWSPDLELSHAAFSVLRRWLLCLLECGSPASVARTGLAVKSDLHSLCWQLLDQCERKPAAQADADSVMPALLNETAELACLLCRLDSGLLARYFTRMEGLYAQLLGPAPPPAQSATLHVTLARFLLTHHASVGKDAPQFLAPLYTVCIDRLINSQEFCLELLRFTADNAEPLCWEHGITVRHFPSFIKLLARWPSTFADMFADKILPACLSPACSLEMLHCLIDLPCLSALYELNRLESLGPDFIAQLPANIQPYALFLTHEVYSSAANDDVGGGGDCGDCLSRMLPALAERSLLVFGGHRHADAVARRLALLARRLIDRRPRALLDQLDECLDFAAAQWKRAIGRALPMYLTLLWGFGEACSRRRADNDELDGADSGEVAGESEAQRIARLYECLELLAYEILAAKLGWSALPPRLWCCLATSLAKVACSVQDNMHRCLLVLTKIRTYAESCPPSPDCGYAEIQCLLTRLGELLALLRQPTVGPHVLQPDWSTALEGLRAHENPQSVARVTQLVTRLGLEL</sequence>
<protein>
    <submittedName>
        <fullName evidence="4">Non-specific serine/threonine protein kinase</fullName>
    </submittedName>
</protein>
<dbReference type="AlphaFoldDB" id="A0A1I8HIW5"/>
<dbReference type="InterPro" id="IPR028222">
    <property type="entry name" value="AP5Z1"/>
</dbReference>
<feature type="domain" description="AP-5 complex subunit zeta-1 ARM repeats" evidence="1">
    <location>
        <begin position="163"/>
        <end position="280"/>
    </location>
</feature>
<dbReference type="InterPro" id="IPR056856">
    <property type="entry name" value="TPR_AP5Z1_C"/>
</dbReference>
<reference evidence="4" key="1">
    <citation type="submission" date="2016-11" db="UniProtKB">
        <authorList>
            <consortium name="WormBaseParasite"/>
        </authorList>
    </citation>
    <scope>IDENTIFICATION</scope>
</reference>
<evidence type="ECO:0000313" key="3">
    <source>
        <dbReference type="Proteomes" id="UP000095280"/>
    </source>
</evidence>
<dbReference type="GO" id="GO:0044599">
    <property type="term" value="C:AP-5 adaptor complex"/>
    <property type="evidence" value="ECO:0007669"/>
    <property type="project" value="InterPro"/>
</dbReference>
<evidence type="ECO:0000259" key="1">
    <source>
        <dbReference type="Pfam" id="PF14764"/>
    </source>
</evidence>
<evidence type="ECO:0000259" key="2">
    <source>
        <dbReference type="Pfam" id="PF25154"/>
    </source>
</evidence>
<dbReference type="InterPro" id="IPR055450">
    <property type="entry name" value="AP5Z1_ARM"/>
</dbReference>
<evidence type="ECO:0000313" key="4">
    <source>
        <dbReference type="WBParaSite" id="maker-uti_cns_0006228-snap-gene-0.4-mRNA-1"/>
    </source>
</evidence>
<organism evidence="3 4">
    <name type="scientific">Macrostomum lignano</name>
    <dbReference type="NCBI Taxonomy" id="282301"/>
    <lineage>
        <taxon>Eukaryota</taxon>
        <taxon>Metazoa</taxon>
        <taxon>Spiralia</taxon>
        <taxon>Lophotrochozoa</taxon>
        <taxon>Platyhelminthes</taxon>
        <taxon>Rhabditophora</taxon>
        <taxon>Macrostomorpha</taxon>
        <taxon>Macrostomida</taxon>
        <taxon>Macrostomidae</taxon>
        <taxon>Macrostomum</taxon>
    </lineage>
</organism>
<dbReference type="Proteomes" id="UP000095280">
    <property type="component" value="Unplaced"/>
</dbReference>
<dbReference type="PANTHER" id="PTHR46488:SF1">
    <property type="entry name" value="AP-5 COMPLEX SUBUNIT ZETA-1"/>
    <property type="match status" value="1"/>
</dbReference>